<protein>
    <recommendedName>
        <fullName evidence="3">VPS9 domain-containing protein</fullName>
    </recommendedName>
</protein>
<reference evidence="1" key="2">
    <citation type="journal article" date="2007" name="Science">
        <title>Draft genome sequence of the sexually transmitted pathogen Trichomonas vaginalis.</title>
        <authorList>
            <person name="Carlton J.M."/>
            <person name="Hirt R.P."/>
            <person name="Silva J.C."/>
            <person name="Delcher A.L."/>
            <person name="Schatz M."/>
            <person name="Zhao Q."/>
            <person name="Wortman J.R."/>
            <person name="Bidwell S.L."/>
            <person name="Alsmark U.C.M."/>
            <person name="Besteiro S."/>
            <person name="Sicheritz-Ponten T."/>
            <person name="Noel C.J."/>
            <person name="Dacks J.B."/>
            <person name="Foster P.G."/>
            <person name="Simillion C."/>
            <person name="Van de Peer Y."/>
            <person name="Miranda-Saavedra D."/>
            <person name="Barton G.J."/>
            <person name="Westrop G.D."/>
            <person name="Mueller S."/>
            <person name="Dessi D."/>
            <person name="Fiori P.L."/>
            <person name="Ren Q."/>
            <person name="Paulsen I."/>
            <person name="Zhang H."/>
            <person name="Bastida-Corcuera F.D."/>
            <person name="Simoes-Barbosa A."/>
            <person name="Brown M.T."/>
            <person name="Hayes R.D."/>
            <person name="Mukherjee M."/>
            <person name="Okumura C.Y."/>
            <person name="Schneider R."/>
            <person name="Smith A.J."/>
            <person name="Vanacova S."/>
            <person name="Villalvazo M."/>
            <person name="Haas B.J."/>
            <person name="Pertea M."/>
            <person name="Feldblyum T.V."/>
            <person name="Utterback T.R."/>
            <person name="Shu C.L."/>
            <person name="Osoegawa K."/>
            <person name="de Jong P.J."/>
            <person name="Hrdy I."/>
            <person name="Horvathova L."/>
            <person name="Zubacova Z."/>
            <person name="Dolezal P."/>
            <person name="Malik S.B."/>
            <person name="Logsdon J.M. Jr."/>
            <person name="Henze K."/>
            <person name="Gupta A."/>
            <person name="Wang C.C."/>
            <person name="Dunne R.L."/>
            <person name="Upcroft J.A."/>
            <person name="Upcroft P."/>
            <person name="White O."/>
            <person name="Salzberg S.L."/>
            <person name="Tang P."/>
            <person name="Chiu C.-H."/>
            <person name="Lee Y.-S."/>
            <person name="Embley T.M."/>
            <person name="Coombs G.H."/>
            <person name="Mottram J.C."/>
            <person name="Tachezy J."/>
            <person name="Fraser-Liggett C.M."/>
            <person name="Johnson P.J."/>
        </authorList>
    </citation>
    <scope>NUCLEOTIDE SEQUENCE [LARGE SCALE GENOMIC DNA]</scope>
    <source>
        <strain evidence="1">G3</strain>
    </source>
</reference>
<name>A2DL11_TRIV3</name>
<evidence type="ECO:0000313" key="2">
    <source>
        <dbReference type="Proteomes" id="UP000001542"/>
    </source>
</evidence>
<proteinExistence type="predicted"/>
<accession>A2DL11</accession>
<dbReference type="VEuPathDB" id="TrichDB:TVAGG3_0362360"/>
<sequence>MLKPVTSMPLIRILPESDKKYEKFITKEKTDDSFEISEAITVLTSQKCYFNSQIIESAEERTVLNDDVYAITQFLDKASDYKIDALRSTLMQDISIGQKSIKYLDRIVVMFQKAGLEIDRFTSFIQEHSDEYYVYAREFIEEITGDKKYMTKFIKILKYIKKIKLPDLSTIPKNMCFYVSGTYENQVINRIKTKFNELTAADSTFIIESLSKNVPYEVAEDTFFSIAWQIRQFPWTVEPFCIPVLERLIPKTMNVPFLSDKYAMMTLSELSRMPEWPYYSCVDEINTIVFEINPFNIARTFWNVINKIPEIIKQTVPNLDEDFALDFDTLFKILVLIVFATCNPEITFHIAFSSAYREAVVDDFELSYAMNYLQGLYAYLLRFNYYDLLEKSKNLRNQSKK</sequence>
<reference evidence="1" key="1">
    <citation type="submission" date="2006-10" db="EMBL/GenBank/DDBJ databases">
        <authorList>
            <person name="Amadeo P."/>
            <person name="Zhao Q."/>
            <person name="Wortman J."/>
            <person name="Fraser-Liggett C."/>
            <person name="Carlton J."/>
        </authorList>
    </citation>
    <scope>NUCLEOTIDE SEQUENCE</scope>
    <source>
        <strain evidence="1">G3</strain>
    </source>
</reference>
<evidence type="ECO:0000313" key="1">
    <source>
        <dbReference type="EMBL" id="EAY18964.1"/>
    </source>
</evidence>
<evidence type="ECO:0008006" key="3">
    <source>
        <dbReference type="Google" id="ProtNLM"/>
    </source>
</evidence>
<dbReference type="VEuPathDB" id="TrichDB:TVAG_147090"/>
<dbReference type="EMBL" id="DS113213">
    <property type="protein sequence ID" value="EAY18964.1"/>
    <property type="molecule type" value="Genomic_DNA"/>
</dbReference>
<dbReference type="RefSeq" id="XP_001579950.1">
    <property type="nucleotide sequence ID" value="XM_001579900.1"/>
</dbReference>
<dbReference type="AlphaFoldDB" id="A2DL11"/>
<gene>
    <name evidence="1" type="ORF">TVAG_147090</name>
</gene>
<keyword evidence="2" id="KW-1185">Reference proteome</keyword>
<dbReference type="Proteomes" id="UP000001542">
    <property type="component" value="Unassembled WGS sequence"/>
</dbReference>
<dbReference type="KEGG" id="tva:5464483"/>
<dbReference type="OrthoDB" id="10653753at2759"/>
<dbReference type="InParanoid" id="A2DL11"/>
<organism evidence="1 2">
    <name type="scientific">Trichomonas vaginalis (strain ATCC PRA-98 / G3)</name>
    <dbReference type="NCBI Taxonomy" id="412133"/>
    <lineage>
        <taxon>Eukaryota</taxon>
        <taxon>Metamonada</taxon>
        <taxon>Parabasalia</taxon>
        <taxon>Trichomonadida</taxon>
        <taxon>Trichomonadidae</taxon>
        <taxon>Trichomonas</taxon>
    </lineage>
</organism>